<gene>
    <name evidence="1" type="ORF">LCGC14_0985880</name>
</gene>
<sequence>MLIIVSEANGKHLIENRYPNKGPKGMKLVYGWERDPKASYSVLVCISGHANAAEFAKKISKKVGPCQAAMSALGGDPTVNA</sequence>
<reference evidence="1" key="1">
    <citation type="journal article" date="2015" name="Nature">
        <title>Complex archaea that bridge the gap between prokaryotes and eukaryotes.</title>
        <authorList>
            <person name="Spang A."/>
            <person name="Saw J.H."/>
            <person name="Jorgensen S.L."/>
            <person name="Zaremba-Niedzwiedzka K."/>
            <person name="Martijn J."/>
            <person name="Lind A.E."/>
            <person name="van Eijk R."/>
            <person name="Schleper C."/>
            <person name="Guy L."/>
            <person name="Ettema T.J."/>
        </authorList>
    </citation>
    <scope>NUCLEOTIDE SEQUENCE</scope>
</reference>
<dbReference type="AlphaFoldDB" id="A0A0F9RDY3"/>
<evidence type="ECO:0000313" key="1">
    <source>
        <dbReference type="EMBL" id="KKN15468.1"/>
    </source>
</evidence>
<comment type="caution">
    <text evidence="1">The sequence shown here is derived from an EMBL/GenBank/DDBJ whole genome shotgun (WGS) entry which is preliminary data.</text>
</comment>
<protein>
    <submittedName>
        <fullName evidence="1">Uncharacterized protein</fullName>
    </submittedName>
</protein>
<proteinExistence type="predicted"/>
<name>A0A0F9RDY3_9ZZZZ</name>
<accession>A0A0F9RDY3</accession>
<organism evidence="1">
    <name type="scientific">marine sediment metagenome</name>
    <dbReference type="NCBI Taxonomy" id="412755"/>
    <lineage>
        <taxon>unclassified sequences</taxon>
        <taxon>metagenomes</taxon>
        <taxon>ecological metagenomes</taxon>
    </lineage>
</organism>
<dbReference type="EMBL" id="LAZR01003710">
    <property type="protein sequence ID" value="KKN15468.1"/>
    <property type="molecule type" value="Genomic_DNA"/>
</dbReference>